<gene>
    <name evidence="1" type="ORF">CUC15_18870</name>
</gene>
<evidence type="ECO:0000313" key="2">
    <source>
        <dbReference type="Proteomes" id="UP000253908"/>
    </source>
</evidence>
<dbReference type="KEGG" id="ocn:CUC15_18870"/>
<dbReference type="AlphaFoldDB" id="A0A345PLI3"/>
<dbReference type="EMBL" id="CP024848">
    <property type="protein sequence ID" value="AXI10863.1"/>
    <property type="molecule type" value="Genomic_DNA"/>
</dbReference>
<keyword evidence="2" id="KW-1185">Reference proteome</keyword>
<name>A0A345PLI3_9BACI</name>
<accession>A0A345PLI3</accession>
<dbReference type="RefSeq" id="WP_114918149.1">
    <property type="nucleotide sequence ID" value="NZ_CP024848.1"/>
</dbReference>
<dbReference type="Pfam" id="PF14005">
    <property type="entry name" value="YpjP"/>
    <property type="match status" value="1"/>
</dbReference>
<evidence type="ECO:0000313" key="1">
    <source>
        <dbReference type="EMBL" id="AXI10863.1"/>
    </source>
</evidence>
<protein>
    <recommendedName>
        <fullName evidence="3">YpjP-like protein</fullName>
    </recommendedName>
</protein>
<evidence type="ECO:0008006" key="3">
    <source>
        <dbReference type="Google" id="ProtNLM"/>
    </source>
</evidence>
<reference evidence="2" key="1">
    <citation type="submission" date="2017-11" db="EMBL/GenBank/DDBJ databases">
        <authorList>
            <person name="Zhu W."/>
        </authorList>
    </citation>
    <scope>NUCLEOTIDE SEQUENCE [LARGE SCALE GENOMIC DNA]</scope>
    <source>
        <strain evidence="2">160</strain>
    </source>
</reference>
<dbReference type="Proteomes" id="UP000253908">
    <property type="component" value="Chromosome"/>
</dbReference>
<organism evidence="1 2">
    <name type="scientific">Oceanobacillus zhaokaii</name>
    <dbReference type="NCBI Taxonomy" id="2052660"/>
    <lineage>
        <taxon>Bacteria</taxon>
        <taxon>Bacillati</taxon>
        <taxon>Bacillota</taxon>
        <taxon>Bacilli</taxon>
        <taxon>Bacillales</taxon>
        <taxon>Bacillaceae</taxon>
        <taxon>Oceanobacillus</taxon>
    </lineage>
</organism>
<dbReference type="OrthoDB" id="2435352at2"/>
<dbReference type="InterPro" id="IPR025616">
    <property type="entry name" value="YpjP"/>
</dbReference>
<proteinExistence type="predicted"/>
<sequence>MKLWMRKIIVALVTVATLGIYVPTELLQVDADESKDSVASNTGDSVSTSTAEVREEPGIDSWINTNNLSNKAYYINSLTEKAKDLTITKFGPRIANQVEDDFTAFILPNIELALQSIMENADEDVSRYYAITEQPTKGYGEKIFHVYDHLNEQDIARFHVRRDNRPLDGYYFNFHYHLSKDGFKDHHEIGEIFWDKNTPPKWMA</sequence>